<accession>A0A8J4YAK6</accession>
<proteinExistence type="predicted"/>
<sequence>MPQGRLPRTSSSTHLLSKRGPVSDDHRLDPPRQDRNVIPVCCPRRVWTWSVTGGSRGRRGGRLGRHREHRTLRILQAASSLQPTSVVRASHPASGEEQRSRVTIASRPYNATLPQVCFGGRRQTWTLRRGLGGPVVPDLQKNS</sequence>
<evidence type="ECO:0000313" key="2">
    <source>
        <dbReference type="EMBL" id="KAG0720644.1"/>
    </source>
</evidence>
<protein>
    <submittedName>
        <fullName evidence="2">Uncharacterized protein</fullName>
    </submittedName>
</protein>
<feature type="compositionally biased region" description="Polar residues" evidence="1">
    <location>
        <begin position="77"/>
        <end position="87"/>
    </location>
</feature>
<reference evidence="2" key="1">
    <citation type="submission" date="2020-07" db="EMBL/GenBank/DDBJ databases">
        <title>The High-quality genome of the commercially important snow crab, Chionoecetes opilio.</title>
        <authorList>
            <person name="Jeong J.-H."/>
            <person name="Ryu S."/>
        </authorList>
    </citation>
    <scope>NUCLEOTIDE SEQUENCE</scope>
    <source>
        <strain evidence="2">MADBK_172401_WGS</strain>
        <tissue evidence="2">Digestive gland</tissue>
    </source>
</reference>
<dbReference type="EMBL" id="JACEEZ010012513">
    <property type="protein sequence ID" value="KAG0720644.1"/>
    <property type="molecule type" value="Genomic_DNA"/>
</dbReference>
<feature type="region of interest" description="Disordered" evidence="1">
    <location>
        <begin position="77"/>
        <end position="105"/>
    </location>
</feature>
<organism evidence="2 3">
    <name type="scientific">Chionoecetes opilio</name>
    <name type="common">Atlantic snow crab</name>
    <name type="synonym">Cancer opilio</name>
    <dbReference type="NCBI Taxonomy" id="41210"/>
    <lineage>
        <taxon>Eukaryota</taxon>
        <taxon>Metazoa</taxon>
        <taxon>Ecdysozoa</taxon>
        <taxon>Arthropoda</taxon>
        <taxon>Crustacea</taxon>
        <taxon>Multicrustacea</taxon>
        <taxon>Malacostraca</taxon>
        <taxon>Eumalacostraca</taxon>
        <taxon>Eucarida</taxon>
        <taxon>Decapoda</taxon>
        <taxon>Pleocyemata</taxon>
        <taxon>Brachyura</taxon>
        <taxon>Eubrachyura</taxon>
        <taxon>Majoidea</taxon>
        <taxon>Majidae</taxon>
        <taxon>Chionoecetes</taxon>
    </lineage>
</organism>
<dbReference type="Proteomes" id="UP000770661">
    <property type="component" value="Unassembled WGS sequence"/>
</dbReference>
<feature type="region of interest" description="Disordered" evidence="1">
    <location>
        <begin position="1"/>
        <end position="35"/>
    </location>
</feature>
<dbReference type="AlphaFoldDB" id="A0A8J4YAK6"/>
<name>A0A8J4YAK6_CHIOP</name>
<evidence type="ECO:0000313" key="3">
    <source>
        <dbReference type="Proteomes" id="UP000770661"/>
    </source>
</evidence>
<keyword evidence="3" id="KW-1185">Reference proteome</keyword>
<evidence type="ECO:0000256" key="1">
    <source>
        <dbReference type="SAM" id="MobiDB-lite"/>
    </source>
</evidence>
<comment type="caution">
    <text evidence="2">The sequence shown here is derived from an EMBL/GenBank/DDBJ whole genome shotgun (WGS) entry which is preliminary data.</text>
</comment>
<feature type="compositionally biased region" description="Basic and acidic residues" evidence="1">
    <location>
        <begin position="21"/>
        <end position="35"/>
    </location>
</feature>
<gene>
    <name evidence="2" type="ORF">GWK47_048098</name>
</gene>